<dbReference type="EMBL" id="JAPWIS010000003">
    <property type="protein sequence ID" value="MCZ4583450.1"/>
    <property type="molecule type" value="Genomic_DNA"/>
</dbReference>
<dbReference type="InterPro" id="IPR022002">
    <property type="entry name" value="ChsH2_Znr"/>
</dbReference>
<dbReference type="SUPFAM" id="SSF50249">
    <property type="entry name" value="Nucleic acid-binding proteins"/>
    <property type="match status" value="1"/>
</dbReference>
<dbReference type="EMBL" id="CP130953">
    <property type="protein sequence ID" value="WLF47176.1"/>
    <property type="molecule type" value="Genomic_DNA"/>
</dbReference>
<evidence type="ECO:0000313" key="3">
    <source>
        <dbReference type="EMBL" id="MCZ4583450.1"/>
    </source>
</evidence>
<dbReference type="AlphaFoldDB" id="A0AAX3YG59"/>
<proteinExistence type="predicted"/>
<evidence type="ECO:0000313" key="4">
    <source>
        <dbReference type="EMBL" id="WLF47176.1"/>
    </source>
</evidence>
<reference evidence="3" key="1">
    <citation type="submission" date="2022-12" db="EMBL/GenBank/DDBJ databases">
        <authorList>
            <person name="Krivoruchko A.V."/>
            <person name="Elkin A."/>
        </authorList>
    </citation>
    <scope>NUCLEOTIDE SEQUENCE</scope>
    <source>
        <strain evidence="3">IEGM 249</strain>
    </source>
</reference>
<dbReference type="Pfam" id="PF12172">
    <property type="entry name" value="zf-ChsH2"/>
    <property type="match status" value="1"/>
</dbReference>
<keyword evidence="5" id="KW-1185">Reference proteome</keyword>
<feature type="domain" description="ChsH2 rubredoxin-like zinc ribbon" evidence="2">
    <location>
        <begin position="20"/>
        <end position="56"/>
    </location>
</feature>
<evidence type="ECO:0000313" key="6">
    <source>
        <dbReference type="Proteomes" id="UP001231166"/>
    </source>
</evidence>
<evidence type="ECO:0000259" key="1">
    <source>
        <dbReference type="Pfam" id="PF01796"/>
    </source>
</evidence>
<dbReference type="InterPro" id="IPR052513">
    <property type="entry name" value="Thioester_dehydratase-like"/>
</dbReference>
<dbReference type="PANTHER" id="PTHR34075">
    <property type="entry name" value="BLR3430 PROTEIN"/>
    <property type="match status" value="1"/>
</dbReference>
<sequence>MADTPVRPEPRPTAETAGYWDAARQERLVVQRCEQCGRHQFYPRAFCTACLSENLEWVESAGAGSIYTFTVCRVPANPSMADKVPYAVAVIELDEGVRVLTNIVDCPIDRIRVGARVEVRFERISAETVLPQFTLTEADNR</sequence>
<protein>
    <submittedName>
        <fullName evidence="4">Zn-ribbon domain-containing OB-fold protein</fullName>
    </submittedName>
</protein>
<dbReference type="Proteomes" id="UP001231166">
    <property type="component" value="Chromosome"/>
</dbReference>
<gene>
    <name evidence="3" type="ORF">O4328_07075</name>
    <name evidence="4" type="ORF">Q5707_35905</name>
</gene>
<organism evidence="4 6">
    <name type="scientific">Rhodococcus opacus</name>
    <name type="common">Nocardia opaca</name>
    <dbReference type="NCBI Taxonomy" id="37919"/>
    <lineage>
        <taxon>Bacteria</taxon>
        <taxon>Bacillati</taxon>
        <taxon>Actinomycetota</taxon>
        <taxon>Actinomycetes</taxon>
        <taxon>Mycobacteriales</taxon>
        <taxon>Nocardiaceae</taxon>
        <taxon>Rhodococcus</taxon>
    </lineage>
</organism>
<dbReference type="Proteomes" id="UP001066327">
    <property type="component" value="Unassembled WGS sequence"/>
</dbReference>
<dbReference type="InterPro" id="IPR002878">
    <property type="entry name" value="ChsH2_C"/>
</dbReference>
<feature type="domain" description="ChsH2 C-terminal OB-fold" evidence="1">
    <location>
        <begin position="57"/>
        <end position="122"/>
    </location>
</feature>
<dbReference type="RefSeq" id="WP_133985662.1">
    <property type="nucleotide sequence ID" value="NZ_CP072193.1"/>
</dbReference>
<reference evidence="4" key="2">
    <citation type="submission" date="2023-07" db="EMBL/GenBank/DDBJ databases">
        <title>Genomic analysis of Rhodococcus opacus VOC-14 with glycol ethers degradation activity.</title>
        <authorList>
            <person name="Narkevich D.A."/>
            <person name="Hlushen A.M."/>
            <person name="Akhremchuk A.E."/>
            <person name="Sikolenko M.A."/>
            <person name="Valentovich L.N."/>
        </authorList>
    </citation>
    <scope>NUCLEOTIDE SEQUENCE</scope>
    <source>
        <strain evidence="4">VOC-14</strain>
    </source>
</reference>
<dbReference type="Gene3D" id="6.10.30.10">
    <property type="match status" value="1"/>
</dbReference>
<name>A0AAX3YG59_RHOOP</name>
<evidence type="ECO:0000313" key="5">
    <source>
        <dbReference type="Proteomes" id="UP001066327"/>
    </source>
</evidence>
<evidence type="ECO:0000259" key="2">
    <source>
        <dbReference type="Pfam" id="PF12172"/>
    </source>
</evidence>
<dbReference type="Pfam" id="PF01796">
    <property type="entry name" value="OB_ChsH2_C"/>
    <property type="match status" value="1"/>
</dbReference>
<dbReference type="InterPro" id="IPR012340">
    <property type="entry name" value="NA-bd_OB-fold"/>
</dbReference>
<accession>A0AAX3YG59</accession>
<dbReference type="PANTHER" id="PTHR34075:SF5">
    <property type="entry name" value="BLR3430 PROTEIN"/>
    <property type="match status" value="1"/>
</dbReference>